<evidence type="ECO:0000256" key="1">
    <source>
        <dbReference type="SAM" id="MobiDB-lite"/>
    </source>
</evidence>
<keyword evidence="3" id="KW-1185">Reference proteome</keyword>
<proteinExistence type="predicted"/>
<dbReference type="Gene3D" id="2.60.200.60">
    <property type="match status" value="1"/>
</dbReference>
<dbReference type="Proteomes" id="UP001596496">
    <property type="component" value="Unassembled WGS sequence"/>
</dbReference>
<name>A0ABW2PJS7_9ACTN</name>
<reference evidence="3" key="1">
    <citation type="journal article" date="2019" name="Int. J. Syst. Evol. Microbiol.">
        <title>The Global Catalogue of Microorganisms (GCM) 10K type strain sequencing project: providing services to taxonomists for standard genome sequencing and annotation.</title>
        <authorList>
            <consortium name="The Broad Institute Genomics Platform"/>
            <consortium name="The Broad Institute Genome Sequencing Center for Infectious Disease"/>
            <person name="Wu L."/>
            <person name="Ma J."/>
        </authorList>
    </citation>
    <scope>NUCLEOTIDE SEQUENCE [LARGE SCALE GENOMIC DNA]</scope>
    <source>
        <strain evidence="3">CECT 7649</strain>
    </source>
</reference>
<dbReference type="InterPro" id="IPR008727">
    <property type="entry name" value="PAAR_motif"/>
</dbReference>
<evidence type="ECO:0000313" key="2">
    <source>
        <dbReference type="EMBL" id="MFC7387818.1"/>
    </source>
</evidence>
<sequence>MPAAATIGDPTSHGTPLAPSAPPAGSPDVFIGGRPAWRALNGPHACPLTTPAAHTGGVVVGGSSTVYVNGMPAVRQGDKIVEAAGPPNVVIGGRPDVQIGG</sequence>
<gene>
    <name evidence="2" type="ORF">ACFQSB_36810</name>
</gene>
<protein>
    <submittedName>
        <fullName evidence="2">PAAR domain-containing protein</fullName>
    </submittedName>
</protein>
<dbReference type="Pfam" id="PF05488">
    <property type="entry name" value="PAAR_motif"/>
    <property type="match status" value="1"/>
</dbReference>
<organism evidence="2 3">
    <name type="scientific">Sphaerisporangium rhizosphaerae</name>
    <dbReference type="NCBI Taxonomy" id="2269375"/>
    <lineage>
        <taxon>Bacteria</taxon>
        <taxon>Bacillati</taxon>
        <taxon>Actinomycetota</taxon>
        <taxon>Actinomycetes</taxon>
        <taxon>Streptosporangiales</taxon>
        <taxon>Streptosporangiaceae</taxon>
        <taxon>Sphaerisporangium</taxon>
    </lineage>
</organism>
<dbReference type="RefSeq" id="WP_380831710.1">
    <property type="nucleotide sequence ID" value="NZ_JBHTCG010000044.1"/>
</dbReference>
<evidence type="ECO:0000313" key="3">
    <source>
        <dbReference type="Proteomes" id="UP001596496"/>
    </source>
</evidence>
<comment type="caution">
    <text evidence="2">The sequence shown here is derived from an EMBL/GenBank/DDBJ whole genome shotgun (WGS) entry which is preliminary data.</text>
</comment>
<accession>A0ABW2PJS7</accession>
<feature type="region of interest" description="Disordered" evidence="1">
    <location>
        <begin position="1"/>
        <end position="28"/>
    </location>
</feature>
<dbReference type="EMBL" id="JBHTCG010000044">
    <property type="protein sequence ID" value="MFC7387818.1"/>
    <property type="molecule type" value="Genomic_DNA"/>
</dbReference>